<name>A0A345XLF1_9ACTN</name>
<dbReference type="PANTHER" id="PTHR48101">
    <property type="entry name" value="METHYLMALONYL-COA MUTASE, MITOCHONDRIAL-RELATED"/>
    <property type="match status" value="1"/>
</dbReference>
<dbReference type="GO" id="GO:0004494">
    <property type="term" value="F:methylmalonyl-CoA mutase activity"/>
    <property type="evidence" value="ECO:0007669"/>
    <property type="project" value="UniProtKB-EC"/>
</dbReference>
<feature type="domain" description="Methylmalonyl-CoA mutase alpha/beta chain catalytic" evidence="3">
    <location>
        <begin position="32"/>
        <end position="550"/>
    </location>
</feature>
<dbReference type="InterPro" id="IPR006098">
    <property type="entry name" value="MMCoA_mutase_a_cat"/>
</dbReference>
<dbReference type="CDD" id="cd00512">
    <property type="entry name" value="MM_CoA_mutase"/>
    <property type="match status" value="1"/>
</dbReference>
<keyword evidence="5" id="KW-1185">Reference proteome</keyword>
<evidence type="ECO:0000313" key="4">
    <source>
        <dbReference type="EMBL" id="AXK32467.1"/>
    </source>
</evidence>
<gene>
    <name evidence="4" type="ORF">DVA86_07165</name>
</gene>
<dbReference type="Proteomes" id="UP000254425">
    <property type="component" value="Chromosome"/>
</dbReference>
<reference evidence="4 5" key="1">
    <citation type="submission" date="2018-07" db="EMBL/GenBank/DDBJ databases">
        <title>Draft genome of the type strain Streptomyces armeniacus ATCC 15676.</title>
        <authorList>
            <person name="Labana P."/>
            <person name="Gosse J.T."/>
            <person name="Boddy C.N."/>
        </authorList>
    </citation>
    <scope>NUCLEOTIDE SEQUENCE [LARGE SCALE GENOMIC DNA]</scope>
    <source>
        <strain evidence="4 5">ATCC 15676</strain>
    </source>
</reference>
<evidence type="ECO:0000256" key="1">
    <source>
        <dbReference type="ARBA" id="ARBA00011870"/>
    </source>
</evidence>
<accession>A0A345XLF1</accession>
<keyword evidence="2" id="KW-0413">Isomerase</keyword>
<protein>
    <submittedName>
        <fullName evidence="4">Methylmalonyl-CoA mutase</fullName>
    </submittedName>
</protein>
<dbReference type="NCBIfam" id="TIGR00641">
    <property type="entry name" value="acid_CoA_mut_N"/>
    <property type="match status" value="1"/>
</dbReference>
<dbReference type="GO" id="GO:0031419">
    <property type="term" value="F:cobalamin binding"/>
    <property type="evidence" value="ECO:0007669"/>
    <property type="project" value="UniProtKB-KW"/>
</dbReference>
<dbReference type="Pfam" id="PF01642">
    <property type="entry name" value="MM_CoA_mutase"/>
    <property type="match status" value="1"/>
</dbReference>
<evidence type="ECO:0000313" key="5">
    <source>
        <dbReference type="Proteomes" id="UP000254425"/>
    </source>
</evidence>
<dbReference type="PANTHER" id="PTHR48101:SF1">
    <property type="entry name" value="METHYLMALONYL-COA MUTASE, LARGE SUBUNIT"/>
    <property type="match status" value="1"/>
</dbReference>
<evidence type="ECO:0000256" key="2">
    <source>
        <dbReference type="ARBA" id="ARBA00023235"/>
    </source>
</evidence>
<dbReference type="EMBL" id="CP031320">
    <property type="protein sequence ID" value="AXK32467.1"/>
    <property type="molecule type" value="Genomic_DNA"/>
</dbReference>
<organism evidence="4 5">
    <name type="scientific">Streptomyces armeniacus</name>
    <dbReference type="NCBI Taxonomy" id="83291"/>
    <lineage>
        <taxon>Bacteria</taxon>
        <taxon>Bacillati</taxon>
        <taxon>Actinomycetota</taxon>
        <taxon>Actinomycetes</taxon>
        <taxon>Kitasatosporales</taxon>
        <taxon>Streptomycetaceae</taxon>
        <taxon>Streptomyces</taxon>
    </lineage>
</organism>
<dbReference type="SUPFAM" id="SSF51703">
    <property type="entry name" value="Cobalamin (vitamin B12)-dependent enzymes"/>
    <property type="match status" value="1"/>
</dbReference>
<dbReference type="InterPro" id="IPR006099">
    <property type="entry name" value="MeMalonylCoA_mutase_a/b_cat"/>
</dbReference>
<proteinExistence type="predicted"/>
<dbReference type="Gene3D" id="3.20.20.240">
    <property type="entry name" value="Methylmalonyl-CoA mutase"/>
    <property type="match status" value="1"/>
</dbReference>
<dbReference type="KEGG" id="sarm:DVA86_07165"/>
<dbReference type="AlphaFoldDB" id="A0A345XLF1"/>
<evidence type="ECO:0000259" key="3">
    <source>
        <dbReference type="Pfam" id="PF01642"/>
    </source>
</evidence>
<dbReference type="InterPro" id="IPR016176">
    <property type="entry name" value="Cbl-dep_enz_cat"/>
</dbReference>
<sequence length="555" mass="61795">MTSLLSSKFEAAKEAWAARRARYASRLRPASTVSGLPLKTVYTREDVTGSDLDVMPGVYPFTRGLHPDGYALTPWMQQMVFGYGTIEETRQKMEKMVAEGMEGYFGHKVFNTVYDVPCMYGIDADHPEAVGNIGQCGVHMSTGDDYDELVRDWELDSTNFSMITGDNCLPALALLAAAVERRGEPTAKMHGNSMNWYPRIAVQDVPSWEPQWGYALMIDLIKWAKENAPDWNPVNIFMYGLSEAGATPVQELAYGLSWGKSVIDAGLEAGLAPDDFIGRLSFQIGCTVNVFEEAAKFRAHRRMWAKLCKDAGVTKPSHMHARVHVHTSGYVLTQQQLMNNNARITLQTLAAVLGGVQSIHTCSYDEAVGVPTEESHRTALRTQQILMWESGLRDVADPLGGSYFLEKLTDDMEAEAWKIFDDLEAAGGYRRGIETGEVKRSIDNASYEMKKKINSGETPIVGVNRYVSDEQENYEPFRIDESIEDKARTRLENYRAKRDQAAVDAALVDVRRACQALKDGTGPLMPALVEAARRGATNGEMMVPMREAFGWYVSE</sequence>
<comment type="subunit">
    <text evidence="1">Heterodimer of an alpha and a beta chain.</text>
</comment>
<dbReference type="RefSeq" id="WP_208876689.1">
    <property type="nucleotide sequence ID" value="NZ_CP031320.1"/>
</dbReference>